<gene>
    <name evidence="1" type="ORF">S12H4_60948</name>
    <name evidence="2" type="ORF">S12H4_60951</name>
</gene>
<feature type="non-terminal residue" evidence="1">
    <location>
        <position position="71"/>
    </location>
</feature>
<evidence type="ECO:0000313" key="2">
    <source>
        <dbReference type="EMBL" id="GAJ17075.1"/>
    </source>
</evidence>
<comment type="caution">
    <text evidence="1">The sequence shown here is derived from an EMBL/GenBank/DDBJ whole genome shotgun (WGS) entry which is preliminary data.</text>
</comment>
<evidence type="ECO:0000313" key="1">
    <source>
        <dbReference type="EMBL" id="GAJ17062.1"/>
    </source>
</evidence>
<name>X1VG16_9ZZZZ</name>
<protein>
    <submittedName>
        <fullName evidence="1">Uncharacterized protein</fullName>
    </submittedName>
</protein>
<proteinExistence type="predicted"/>
<dbReference type="EMBL" id="BARW01040279">
    <property type="protein sequence ID" value="GAJ17062.1"/>
    <property type="molecule type" value="Genomic_DNA"/>
</dbReference>
<reference evidence="1" key="1">
    <citation type="journal article" date="2014" name="Front. Microbiol.">
        <title>High frequency of phylogenetically diverse reductive dehalogenase-homologous genes in deep subseafloor sedimentary metagenomes.</title>
        <authorList>
            <person name="Kawai M."/>
            <person name="Futagami T."/>
            <person name="Toyoda A."/>
            <person name="Takaki Y."/>
            <person name="Nishi S."/>
            <person name="Hori S."/>
            <person name="Arai W."/>
            <person name="Tsubouchi T."/>
            <person name="Morono Y."/>
            <person name="Uchiyama I."/>
            <person name="Ito T."/>
            <person name="Fujiyama A."/>
            <person name="Inagaki F."/>
            <person name="Takami H."/>
        </authorList>
    </citation>
    <scope>NUCLEOTIDE SEQUENCE</scope>
    <source>
        <strain evidence="1">Expedition CK06-06</strain>
    </source>
</reference>
<dbReference type="AlphaFoldDB" id="X1VG16"/>
<accession>X1VG16</accession>
<dbReference type="EMBL" id="BARW01040282">
    <property type="protein sequence ID" value="GAJ17075.1"/>
    <property type="molecule type" value="Genomic_DNA"/>
</dbReference>
<organism evidence="1">
    <name type="scientific">marine sediment metagenome</name>
    <dbReference type="NCBI Taxonomy" id="412755"/>
    <lineage>
        <taxon>unclassified sequences</taxon>
        <taxon>metagenomes</taxon>
        <taxon>ecological metagenomes</taxon>
    </lineage>
</organism>
<sequence>MEKKYKSSLCLALVVGLVIASTFYPTQIIWPSRNSRNYFVVGRRVRFSKKFTWKKYKESDDLEFYEILVHG</sequence>